<dbReference type="Pfam" id="PF00440">
    <property type="entry name" value="TetR_N"/>
    <property type="match status" value="1"/>
</dbReference>
<dbReference type="RefSeq" id="WP_002595781.1">
    <property type="nucleotide sequence ID" value="NZ_KB851020.1"/>
</dbReference>
<keyword evidence="1 2" id="KW-0238">DNA-binding</keyword>
<evidence type="ECO:0000313" key="5">
    <source>
        <dbReference type="Proteomes" id="UP000013085"/>
    </source>
</evidence>
<reference evidence="4 5" key="1">
    <citation type="submission" date="2013-01" db="EMBL/GenBank/DDBJ databases">
        <title>The Genome Sequence of Clostridium clostridioforme 90A8.</title>
        <authorList>
            <consortium name="The Broad Institute Genome Sequencing Platform"/>
            <person name="Earl A."/>
            <person name="Ward D."/>
            <person name="Feldgarden M."/>
            <person name="Gevers D."/>
            <person name="Courvalin P."/>
            <person name="Lambert T."/>
            <person name="Walker B."/>
            <person name="Young S.K."/>
            <person name="Zeng Q."/>
            <person name="Gargeya S."/>
            <person name="Fitzgerald M."/>
            <person name="Haas B."/>
            <person name="Abouelleil A."/>
            <person name="Alvarado L."/>
            <person name="Arachchi H.M."/>
            <person name="Berlin A.M."/>
            <person name="Chapman S.B."/>
            <person name="Dewar J."/>
            <person name="Goldberg J."/>
            <person name="Griggs A."/>
            <person name="Gujja S."/>
            <person name="Hansen M."/>
            <person name="Howarth C."/>
            <person name="Imamovic A."/>
            <person name="Larimer J."/>
            <person name="McCowan C."/>
            <person name="Murphy C."/>
            <person name="Neiman D."/>
            <person name="Pearson M."/>
            <person name="Priest M."/>
            <person name="Roberts A."/>
            <person name="Saif S."/>
            <person name="Shea T."/>
            <person name="Sisk P."/>
            <person name="Sykes S."/>
            <person name="Wortman J."/>
            <person name="Nusbaum C."/>
            <person name="Birren B."/>
        </authorList>
    </citation>
    <scope>NUCLEOTIDE SEQUENCE [LARGE SCALE GENOMIC DNA]</scope>
    <source>
        <strain evidence="4 5">90A8</strain>
    </source>
</reference>
<evidence type="ECO:0000313" key="4">
    <source>
        <dbReference type="EMBL" id="ENZ14065.1"/>
    </source>
</evidence>
<dbReference type="PATRIC" id="fig|999408.3.peg.2537"/>
<evidence type="ECO:0000256" key="1">
    <source>
        <dbReference type="ARBA" id="ARBA00023125"/>
    </source>
</evidence>
<dbReference type="PROSITE" id="PS50977">
    <property type="entry name" value="HTH_TETR_2"/>
    <property type="match status" value="1"/>
</dbReference>
<feature type="domain" description="HTH tetR-type" evidence="3">
    <location>
        <begin position="3"/>
        <end position="63"/>
    </location>
</feature>
<dbReference type="PANTHER" id="PTHR43479">
    <property type="entry name" value="ACREF/ENVCD OPERON REPRESSOR-RELATED"/>
    <property type="match status" value="1"/>
</dbReference>
<dbReference type="InterPro" id="IPR009057">
    <property type="entry name" value="Homeodomain-like_sf"/>
</dbReference>
<proteinExistence type="predicted"/>
<protein>
    <recommendedName>
        <fullName evidence="3">HTH tetR-type domain-containing protein</fullName>
    </recommendedName>
</protein>
<feature type="DNA-binding region" description="H-T-H motif" evidence="2">
    <location>
        <begin position="26"/>
        <end position="45"/>
    </location>
</feature>
<dbReference type="Proteomes" id="UP000013085">
    <property type="component" value="Unassembled WGS sequence"/>
</dbReference>
<dbReference type="AlphaFoldDB" id="A0A0E2HB12"/>
<dbReference type="Pfam" id="PF14278">
    <property type="entry name" value="TetR_C_8"/>
    <property type="match status" value="1"/>
</dbReference>
<accession>A0A0E2HB12</accession>
<sequence>MLVQTRERIIRAFYELEKVKHIDKITIKDIVEQCGLTRKTFYYYFRDIYDLMDAIADQELEKLLEESMAAPTPEEALKCFFRYLLPRQGHLERIMESREHMMLARVMFDKVYRYFSRLIEEKGKPLNMKKDEMDLAMHFFIYGILGILMERKFQTEEDIDKIVDQLIRLIKGRRTAFPELFSE</sequence>
<gene>
    <name evidence="4" type="ORF">HMPREF1090_02357</name>
</gene>
<comment type="caution">
    <text evidence="4">The sequence shown here is derived from an EMBL/GenBank/DDBJ whole genome shotgun (WGS) entry which is preliminary data.</text>
</comment>
<dbReference type="EMBL" id="AGYR01000026">
    <property type="protein sequence ID" value="ENZ14065.1"/>
    <property type="molecule type" value="Genomic_DNA"/>
</dbReference>
<dbReference type="HOGENOM" id="CLU_087539_2_1_9"/>
<dbReference type="GeneID" id="57963139"/>
<organism evidence="4 5">
    <name type="scientific">[Clostridium] clostridioforme 90A8</name>
    <dbReference type="NCBI Taxonomy" id="999408"/>
    <lineage>
        <taxon>Bacteria</taxon>
        <taxon>Bacillati</taxon>
        <taxon>Bacillota</taxon>
        <taxon>Clostridia</taxon>
        <taxon>Lachnospirales</taxon>
        <taxon>Lachnospiraceae</taxon>
        <taxon>Enterocloster</taxon>
    </lineage>
</organism>
<dbReference type="InterPro" id="IPR050624">
    <property type="entry name" value="HTH-type_Tx_Regulator"/>
</dbReference>
<dbReference type="PANTHER" id="PTHR43479:SF11">
    <property type="entry name" value="ACREF_ENVCD OPERON REPRESSOR-RELATED"/>
    <property type="match status" value="1"/>
</dbReference>
<evidence type="ECO:0000259" key="3">
    <source>
        <dbReference type="PROSITE" id="PS50977"/>
    </source>
</evidence>
<dbReference type="InterPro" id="IPR039532">
    <property type="entry name" value="TetR_C_Firmicutes"/>
</dbReference>
<name>A0A0E2HB12_9FIRM</name>
<dbReference type="SUPFAM" id="SSF46689">
    <property type="entry name" value="Homeodomain-like"/>
    <property type="match status" value="1"/>
</dbReference>
<dbReference type="InterPro" id="IPR001647">
    <property type="entry name" value="HTH_TetR"/>
</dbReference>
<dbReference type="Gene3D" id="1.10.357.10">
    <property type="entry name" value="Tetracycline Repressor, domain 2"/>
    <property type="match status" value="1"/>
</dbReference>
<evidence type="ECO:0000256" key="2">
    <source>
        <dbReference type="PROSITE-ProRule" id="PRU00335"/>
    </source>
</evidence>
<dbReference type="GO" id="GO:0003677">
    <property type="term" value="F:DNA binding"/>
    <property type="evidence" value="ECO:0007669"/>
    <property type="project" value="UniProtKB-UniRule"/>
</dbReference>